<evidence type="ECO:0000313" key="2">
    <source>
        <dbReference type="EMBL" id="WFD02032.1"/>
    </source>
</evidence>
<gene>
    <name evidence="2" type="ORF">MOBT1_000710</name>
</gene>
<feature type="compositionally biased region" description="Low complexity" evidence="1">
    <location>
        <begin position="1"/>
        <end position="12"/>
    </location>
</feature>
<dbReference type="AlphaFoldDB" id="A0AAF0DYU7"/>
<protein>
    <recommendedName>
        <fullName evidence="4">Early meiotic induction protein 1</fullName>
    </recommendedName>
</protein>
<evidence type="ECO:0008006" key="4">
    <source>
        <dbReference type="Google" id="ProtNLM"/>
    </source>
</evidence>
<dbReference type="PANTHER" id="PTHR28052">
    <property type="entry name" value="UPF0545 PROTEIN C22ORF39"/>
    <property type="match status" value="1"/>
</dbReference>
<accession>A0AAF0DYU7</accession>
<organism evidence="2 3">
    <name type="scientific">Malassezia obtusa</name>
    <dbReference type="NCBI Taxonomy" id="76774"/>
    <lineage>
        <taxon>Eukaryota</taxon>
        <taxon>Fungi</taxon>
        <taxon>Dikarya</taxon>
        <taxon>Basidiomycota</taxon>
        <taxon>Ustilaginomycotina</taxon>
        <taxon>Malasseziomycetes</taxon>
        <taxon>Malasseziales</taxon>
        <taxon>Malasseziaceae</taxon>
        <taxon>Malassezia</taxon>
    </lineage>
</organism>
<proteinExistence type="predicted"/>
<sequence length="143" mass="16388">MGAQSSRPVEAPASPPPPARRDFDYLVREELALQAASVPQAEIPSCLTLFDKWLACYALGPQFKNAYRFGEIADCAPRKEDFKFCLTLRRLDPEARRHEYLLRRAEALAHRRKGHHTSEAVWEMRRDPLLDPDFVDPDYPPPA</sequence>
<dbReference type="Proteomes" id="UP001214603">
    <property type="component" value="Chromosome 1"/>
</dbReference>
<evidence type="ECO:0000313" key="3">
    <source>
        <dbReference type="Proteomes" id="UP001214603"/>
    </source>
</evidence>
<dbReference type="PANTHER" id="PTHR28052:SF1">
    <property type="entry name" value="UPF0545 PROTEIN C22ORF39"/>
    <property type="match status" value="1"/>
</dbReference>
<feature type="region of interest" description="Disordered" evidence="1">
    <location>
        <begin position="1"/>
        <end position="20"/>
    </location>
</feature>
<reference evidence="2" key="1">
    <citation type="submission" date="2023-03" db="EMBL/GenBank/DDBJ databases">
        <title>Mating type loci evolution in Malassezia.</title>
        <authorList>
            <person name="Coelho M.A."/>
        </authorList>
    </citation>
    <scope>NUCLEOTIDE SEQUENCE</scope>
    <source>
        <strain evidence="2">CBS 7876</strain>
    </source>
</reference>
<name>A0AAF0DYU7_9BASI</name>
<evidence type="ECO:0000256" key="1">
    <source>
        <dbReference type="SAM" id="MobiDB-lite"/>
    </source>
</evidence>
<keyword evidence="3" id="KW-1185">Reference proteome</keyword>
<dbReference type="Pfam" id="PF11326">
    <property type="entry name" value="PANTS-like"/>
    <property type="match status" value="1"/>
</dbReference>
<dbReference type="InterPro" id="IPR021475">
    <property type="entry name" value="Pants/Emi1-like"/>
</dbReference>
<dbReference type="EMBL" id="CP119934">
    <property type="protein sequence ID" value="WFD02032.1"/>
    <property type="molecule type" value="Genomic_DNA"/>
</dbReference>